<accession>A0A7K0ETK8</accession>
<dbReference type="EMBL" id="WJXZ01000014">
    <property type="protein sequence ID" value="MRS64768.1"/>
    <property type="molecule type" value="Genomic_DNA"/>
</dbReference>
<keyword evidence="3" id="KW-1185">Reference proteome</keyword>
<feature type="transmembrane region" description="Helical" evidence="1">
    <location>
        <begin position="42"/>
        <end position="62"/>
    </location>
</feature>
<dbReference type="AlphaFoldDB" id="A0A7K0ETK8"/>
<evidence type="ECO:0000313" key="3">
    <source>
        <dbReference type="Proteomes" id="UP000441754"/>
    </source>
</evidence>
<comment type="caution">
    <text evidence="2">The sequence shown here is derived from an EMBL/GenBank/DDBJ whole genome shotgun (WGS) entry which is preliminary data.</text>
</comment>
<dbReference type="RefSeq" id="WP_154178076.1">
    <property type="nucleotide sequence ID" value="NZ_WJXZ01000014.1"/>
</dbReference>
<dbReference type="InterPro" id="IPR045385">
    <property type="entry name" value="DUF6526"/>
</dbReference>
<gene>
    <name evidence="2" type="ORF">GJJ30_25945</name>
</gene>
<organism evidence="2 3">
    <name type="scientific">Larkinella terrae</name>
    <dbReference type="NCBI Taxonomy" id="2025311"/>
    <lineage>
        <taxon>Bacteria</taxon>
        <taxon>Pseudomonadati</taxon>
        <taxon>Bacteroidota</taxon>
        <taxon>Cytophagia</taxon>
        <taxon>Cytophagales</taxon>
        <taxon>Spirosomataceae</taxon>
        <taxon>Larkinella</taxon>
    </lineage>
</organism>
<dbReference type="OrthoDB" id="765463at2"/>
<keyword evidence="1" id="KW-1133">Transmembrane helix</keyword>
<evidence type="ECO:0000256" key="1">
    <source>
        <dbReference type="SAM" id="Phobius"/>
    </source>
</evidence>
<name>A0A7K0ETK8_9BACT</name>
<reference evidence="2 3" key="1">
    <citation type="journal article" date="2018" name="Antonie Van Leeuwenhoek">
        <title>Larkinella terrae sp. nov., isolated from soil on Jeju Island, South Korea.</title>
        <authorList>
            <person name="Ten L.N."/>
            <person name="Jeon J."/>
            <person name="Park S.J."/>
            <person name="Park S."/>
            <person name="Lee S.Y."/>
            <person name="Kim M.K."/>
            <person name="Jung H.Y."/>
        </authorList>
    </citation>
    <scope>NUCLEOTIDE SEQUENCE [LARGE SCALE GENOMIC DNA]</scope>
    <source>
        <strain evidence="2 3">KCTC 52001</strain>
    </source>
</reference>
<dbReference type="Pfam" id="PF20136">
    <property type="entry name" value="DUF6526"/>
    <property type="match status" value="1"/>
</dbReference>
<protein>
    <submittedName>
        <fullName evidence="2">Uncharacterized protein</fullName>
    </submittedName>
</protein>
<sequence>MKTQNYENHVRFYPPHHFVFYPISLILLGMSIYYTLKSEEETLLWLFISFAIFLIIWVSFMLRQHYALTNQDRIVRLEMRFRYYVLTGQRLETIENQLSFGQILALRFASDAELPALTQRALSENLSPKDIKKAIVNWLPDDMRV</sequence>
<keyword evidence="1" id="KW-0812">Transmembrane</keyword>
<feature type="transmembrane region" description="Helical" evidence="1">
    <location>
        <begin position="18"/>
        <end position="36"/>
    </location>
</feature>
<dbReference type="Proteomes" id="UP000441754">
    <property type="component" value="Unassembled WGS sequence"/>
</dbReference>
<keyword evidence="1" id="KW-0472">Membrane</keyword>
<proteinExistence type="predicted"/>
<evidence type="ECO:0000313" key="2">
    <source>
        <dbReference type="EMBL" id="MRS64768.1"/>
    </source>
</evidence>